<name>A0A8X6SM19_TRICX</name>
<protein>
    <submittedName>
        <fullName evidence="2">Uncharacterized protein</fullName>
    </submittedName>
</protein>
<evidence type="ECO:0000313" key="3">
    <source>
        <dbReference type="Proteomes" id="UP000887159"/>
    </source>
</evidence>
<evidence type="ECO:0000313" key="2">
    <source>
        <dbReference type="EMBL" id="GFY14626.1"/>
    </source>
</evidence>
<gene>
    <name evidence="2" type="ORF">TNCV_4828291</name>
</gene>
<proteinExistence type="predicted"/>
<comment type="caution">
    <text evidence="2">The sequence shown here is derived from an EMBL/GenBank/DDBJ whole genome shotgun (WGS) entry which is preliminary data.</text>
</comment>
<feature type="compositionally biased region" description="Basic and acidic residues" evidence="1">
    <location>
        <begin position="1"/>
        <end position="23"/>
    </location>
</feature>
<sequence length="67" mass="7566">MRFQKREGDLSRLLKQGTDRGDKGPPSSLDSKGTRISEVDRWDACSDNICNLCCPTSKYSSWDRNPS</sequence>
<organism evidence="2 3">
    <name type="scientific">Trichonephila clavipes</name>
    <name type="common">Golden silk orbweaver</name>
    <name type="synonym">Nephila clavipes</name>
    <dbReference type="NCBI Taxonomy" id="2585209"/>
    <lineage>
        <taxon>Eukaryota</taxon>
        <taxon>Metazoa</taxon>
        <taxon>Ecdysozoa</taxon>
        <taxon>Arthropoda</taxon>
        <taxon>Chelicerata</taxon>
        <taxon>Arachnida</taxon>
        <taxon>Araneae</taxon>
        <taxon>Araneomorphae</taxon>
        <taxon>Entelegynae</taxon>
        <taxon>Araneoidea</taxon>
        <taxon>Nephilidae</taxon>
        <taxon>Trichonephila</taxon>
    </lineage>
</organism>
<evidence type="ECO:0000256" key="1">
    <source>
        <dbReference type="SAM" id="MobiDB-lite"/>
    </source>
</evidence>
<keyword evidence="3" id="KW-1185">Reference proteome</keyword>
<feature type="region of interest" description="Disordered" evidence="1">
    <location>
        <begin position="1"/>
        <end position="35"/>
    </location>
</feature>
<accession>A0A8X6SM19</accession>
<dbReference type="Proteomes" id="UP000887159">
    <property type="component" value="Unassembled WGS sequence"/>
</dbReference>
<reference evidence="2" key="1">
    <citation type="submission" date="2020-08" db="EMBL/GenBank/DDBJ databases">
        <title>Multicomponent nature underlies the extraordinary mechanical properties of spider dragline silk.</title>
        <authorList>
            <person name="Kono N."/>
            <person name="Nakamura H."/>
            <person name="Mori M."/>
            <person name="Yoshida Y."/>
            <person name="Ohtoshi R."/>
            <person name="Malay A.D."/>
            <person name="Moran D.A.P."/>
            <person name="Tomita M."/>
            <person name="Numata K."/>
            <person name="Arakawa K."/>
        </authorList>
    </citation>
    <scope>NUCLEOTIDE SEQUENCE</scope>
</reference>
<dbReference type="EMBL" id="BMAU01021330">
    <property type="protein sequence ID" value="GFY14626.1"/>
    <property type="molecule type" value="Genomic_DNA"/>
</dbReference>
<dbReference type="AlphaFoldDB" id="A0A8X6SM19"/>